<keyword evidence="1" id="KW-0472">Membrane</keyword>
<reference evidence="2" key="1">
    <citation type="journal article" date="2021" name="PeerJ">
        <title>Extensive microbial diversity within the chicken gut microbiome revealed by metagenomics and culture.</title>
        <authorList>
            <person name="Gilroy R."/>
            <person name="Ravi A."/>
            <person name="Getino M."/>
            <person name="Pursley I."/>
            <person name="Horton D.L."/>
            <person name="Alikhan N.F."/>
            <person name="Baker D."/>
            <person name="Gharbi K."/>
            <person name="Hall N."/>
            <person name="Watson M."/>
            <person name="Adriaenssens E.M."/>
            <person name="Foster-Nyarko E."/>
            <person name="Jarju S."/>
            <person name="Secka A."/>
            <person name="Antonio M."/>
            <person name="Oren A."/>
            <person name="Chaudhuri R.R."/>
            <person name="La Ragione R."/>
            <person name="Hildebrand F."/>
            <person name="Pallen M.J."/>
        </authorList>
    </citation>
    <scope>NUCLEOTIDE SEQUENCE</scope>
    <source>
        <strain evidence="2">CHK33-7979</strain>
    </source>
</reference>
<keyword evidence="1" id="KW-1133">Transmembrane helix</keyword>
<dbReference type="EMBL" id="DXCX01000057">
    <property type="protein sequence ID" value="HIY73477.1"/>
    <property type="molecule type" value="Genomic_DNA"/>
</dbReference>
<dbReference type="Proteomes" id="UP000886824">
    <property type="component" value="Unassembled WGS sequence"/>
</dbReference>
<keyword evidence="1" id="KW-0812">Transmembrane</keyword>
<dbReference type="AlphaFoldDB" id="A0A9D1Z4X1"/>
<evidence type="ECO:0000256" key="1">
    <source>
        <dbReference type="SAM" id="Phobius"/>
    </source>
</evidence>
<evidence type="ECO:0000313" key="2">
    <source>
        <dbReference type="EMBL" id="HIY73477.1"/>
    </source>
</evidence>
<protein>
    <submittedName>
        <fullName evidence="2">Uncharacterized protein</fullName>
    </submittedName>
</protein>
<accession>A0A9D1Z4X1</accession>
<evidence type="ECO:0000313" key="3">
    <source>
        <dbReference type="Proteomes" id="UP000886824"/>
    </source>
</evidence>
<feature type="transmembrane region" description="Helical" evidence="1">
    <location>
        <begin position="6"/>
        <end position="25"/>
    </location>
</feature>
<comment type="caution">
    <text evidence="2">The sequence shown here is derived from an EMBL/GenBank/DDBJ whole genome shotgun (WGS) entry which is preliminary data.</text>
</comment>
<sequence length="92" mass="10274">MAPYLFLLLLVGLTALDLALVISLIRPGDERRRLVVWKASASTLGGIAGYLVLRVALNFVRGYEGLNPYTLLTTIATLYFVFLLYYRSRYGG</sequence>
<proteinExistence type="predicted"/>
<reference evidence="2" key="2">
    <citation type="submission" date="2021-04" db="EMBL/GenBank/DDBJ databases">
        <authorList>
            <person name="Gilroy R."/>
        </authorList>
    </citation>
    <scope>NUCLEOTIDE SEQUENCE</scope>
    <source>
        <strain evidence="2">CHK33-7979</strain>
    </source>
</reference>
<gene>
    <name evidence="2" type="ORF">H9826_05835</name>
</gene>
<feature type="transmembrane region" description="Helical" evidence="1">
    <location>
        <begin position="69"/>
        <end position="86"/>
    </location>
</feature>
<feature type="transmembrane region" description="Helical" evidence="1">
    <location>
        <begin position="37"/>
        <end position="57"/>
    </location>
</feature>
<organism evidence="2 3">
    <name type="scientific">Candidatus Intestinimonas merdavium</name>
    <dbReference type="NCBI Taxonomy" id="2838622"/>
    <lineage>
        <taxon>Bacteria</taxon>
        <taxon>Bacillati</taxon>
        <taxon>Bacillota</taxon>
        <taxon>Clostridia</taxon>
        <taxon>Eubacteriales</taxon>
        <taxon>Intestinimonas</taxon>
    </lineage>
</organism>
<name>A0A9D1Z4X1_9FIRM</name>